<evidence type="ECO:0000256" key="1">
    <source>
        <dbReference type="SAM" id="MobiDB-lite"/>
    </source>
</evidence>
<dbReference type="Pfam" id="PF00498">
    <property type="entry name" value="FHA"/>
    <property type="match status" value="1"/>
</dbReference>
<dbReference type="SMART" id="SM00240">
    <property type="entry name" value="FHA"/>
    <property type="match status" value="1"/>
</dbReference>
<organism evidence="3 4">
    <name type="scientific">Marinobacter xestospongiae</name>
    <dbReference type="NCBI Taxonomy" id="994319"/>
    <lineage>
        <taxon>Bacteria</taxon>
        <taxon>Pseudomonadati</taxon>
        <taxon>Pseudomonadota</taxon>
        <taxon>Gammaproteobacteria</taxon>
        <taxon>Pseudomonadales</taxon>
        <taxon>Marinobacteraceae</taxon>
        <taxon>Marinobacter</taxon>
    </lineage>
</organism>
<dbReference type="Gene3D" id="2.60.200.20">
    <property type="match status" value="1"/>
</dbReference>
<dbReference type="InterPro" id="IPR046883">
    <property type="entry name" value="T6SS_FHA_C"/>
</dbReference>
<dbReference type="InterPro" id="IPR008984">
    <property type="entry name" value="SMAD_FHA_dom_sf"/>
</dbReference>
<protein>
    <submittedName>
        <fullName evidence="3">Type VI secretion system-associated FHA domain protein TagH</fullName>
    </submittedName>
</protein>
<reference evidence="3 4" key="1">
    <citation type="submission" date="2023-10" db="EMBL/GenBank/DDBJ databases">
        <title>Characteristics and mechanism of a salt-tolerant marine origin heterotrophic nitrifying- aerobic denitrifying bacteria Marinobacter xestospongiae HN1.</title>
        <authorList>
            <person name="Qi R."/>
        </authorList>
    </citation>
    <scope>NUCLEOTIDE SEQUENCE [LARGE SCALE GENOMIC DNA]</scope>
    <source>
        <strain evidence="3 4">HN1</strain>
    </source>
</reference>
<dbReference type="SUPFAM" id="SSF49879">
    <property type="entry name" value="SMAD/FHA domain"/>
    <property type="match status" value="1"/>
</dbReference>
<evidence type="ECO:0000313" key="3">
    <source>
        <dbReference type="EMBL" id="MDV2078935.1"/>
    </source>
</evidence>
<proteinExistence type="predicted"/>
<sequence>MQLELSISSYQRLSPSVTGSHRVGVGQTVVVGRAPECDWHLPDPNKILSSRHAEIRSEGGAFSIVDTSTNGVFINDSQSPIGKGNAAAISDGDRLRLGDFEICATVHASGDSSPAPAPQVEPTPDPAPIPEPIGVTTPSAIPEPAATSQPVEDFPDVLAAGLGERMMADTHVPMPEPSIPGGWSWDQEPAPEASQSAATTTARPAPGRAPTSEAPPRQTAEPDALEALWDGLGISPERASGMGTEFYRELGGLTRALLDRLLDMIHARARQKQQLRVAQTLFQRSENNPLKFSATPQDALDSLLLRPHAANLKAQQAVNNAFDDIMSHERALMKGIEAVVADILAETPGASGAEGRGLFSHRKTLETIRRHRAWQLEAYGDGDKMLRSDVFIEAYEREVDQKDGSP</sequence>
<dbReference type="Pfam" id="PF20232">
    <property type="entry name" value="T6SS_FHA_C"/>
    <property type="match status" value="1"/>
</dbReference>
<feature type="compositionally biased region" description="Low complexity" evidence="1">
    <location>
        <begin position="187"/>
        <end position="211"/>
    </location>
</feature>
<dbReference type="NCBIfam" id="TIGR03354">
    <property type="entry name" value="VI_FHA"/>
    <property type="match status" value="1"/>
</dbReference>
<feature type="domain" description="FHA" evidence="2">
    <location>
        <begin position="29"/>
        <end position="79"/>
    </location>
</feature>
<comment type="caution">
    <text evidence="3">The sequence shown here is derived from an EMBL/GenBank/DDBJ whole genome shotgun (WGS) entry which is preliminary data.</text>
</comment>
<dbReference type="CDD" id="cd00060">
    <property type="entry name" value="FHA"/>
    <property type="match status" value="1"/>
</dbReference>
<dbReference type="PROSITE" id="PS50006">
    <property type="entry name" value="FHA_DOMAIN"/>
    <property type="match status" value="1"/>
</dbReference>
<dbReference type="Proteomes" id="UP001269819">
    <property type="component" value="Unassembled WGS sequence"/>
</dbReference>
<feature type="region of interest" description="Disordered" evidence="1">
    <location>
        <begin position="170"/>
        <end position="220"/>
    </location>
</feature>
<keyword evidence="4" id="KW-1185">Reference proteome</keyword>
<dbReference type="InterPro" id="IPR000253">
    <property type="entry name" value="FHA_dom"/>
</dbReference>
<evidence type="ECO:0000313" key="4">
    <source>
        <dbReference type="Proteomes" id="UP001269819"/>
    </source>
</evidence>
<dbReference type="EMBL" id="JAWIIJ010000005">
    <property type="protein sequence ID" value="MDV2078935.1"/>
    <property type="molecule type" value="Genomic_DNA"/>
</dbReference>
<gene>
    <name evidence="3" type="primary">tagH</name>
    <name evidence="3" type="ORF">RYS15_09565</name>
</gene>
<feature type="region of interest" description="Disordered" evidence="1">
    <location>
        <begin position="107"/>
        <end position="152"/>
    </location>
</feature>
<name>A0ABU3VXR7_9GAMM</name>
<accession>A0ABU3VXR7</accession>
<dbReference type="RefSeq" id="WP_316973593.1">
    <property type="nucleotide sequence ID" value="NZ_JAWIIJ010000005.1"/>
</dbReference>
<dbReference type="InterPro" id="IPR017735">
    <property type="entry name" value="T6SS_FHA"/>
</dbReference>
<evidence type="ECO:0000259" key="2">
    <source>
        <dbReference type="PROSITE" id="PS50006"/>
    </source>
</evidence>
<feature type="compositionally biased region" description="Pro residues" evidence="1">
    <location>
        <begin position="115"/>
        <end position="131"/>
    </location>
</feature>